<evidence type="ECO:0000313" key="3">
    <source>
        <dbReference type="Proteomes" id="UP000184144"/>
    </source>
</evidence>
<dbReference type="SUPFAM" id="SSF52540">
    <property type="entry name" value="P-loop containing nucleoside triphosphate hydrolases"/>
    <property type="match status" value="1"/>
</dbReference>
<name>A0A1M5EXK2_9RHOB</name>
<dbReference type="Gene3D" id="3.40.50.300">
    <property type="entry name" value="P-loop containing nucleotide triphosphate hydrolases"/>
    <property type="match status" value="1"/>
</dbReference>
<dbReference type="InterPro" id="IPR027417">
    <property type="entry name" value="P-loop_NTPase"/>
</dbReference>
<protein>
    <recommendedName>
        <fullName evidence="1">NrS-1 polymerase-like helicase domain-containing protein</fullName>
    </recommendedName>
</protein>
<dbReference type="AlphaFoldDB" id="A0A1M5EXK2"/>
<sequence>MTTNNTTTGPILENNIQTICRSVARWFVRKDNKFYDINRPTTPLSRRDVEQMMFLRIRNHHPDIKFSDDLIKGVRRRTIDDLSTREDQSIPVWAGEINCLPGNTDRLVFNDGAVTINSWKHPAYRSLRVNEAEYGIADEFFAAIFPRAAEREMFLNWLAWCLQNESDKPTWAPLLYSRTKGTGKSTLCQLLAMLFGEDNSVTQNNVDMLTSRFNMTALRSKLVISEELQLRPGSRHATVLKSYLTETTTLSEMKGREAERVKQSCCFIFTTNHLPTWIEEGDRRFYVIEVDHAGHASGEKASEFTALIARIYDYMGDPANIAKLHAALMARPLPDTFSAKSLNVSIHATPVMLRISAASERTVLTLLEEELNRHGLKAMPESNLAAFISQSLKSSIGQTRHLMAELGWTKFKVKWGGATFSKALWVAPEFSVDRGYLQGPGMEPVKIDDHLNKAMPDELKGIEYIE</sequence>
<dbReference type="Pfam" id="PF19263">
    <property type="entry name" value="DUF5906"/>
    <property type="match status" value="1"/>
</dbReference>
<dbReference type="STRING" id="1486859.SAMN05444273_1169"/>
<evidence type="ECO:0000313" key="2">
    <source>
        <dbReference type="EMBL" id="SHF83742.1"/>
    </source>
</evidence>
<accession>A0A1M5EXK2</accession>
<dbReference type="Proteomes" id="UP000184144">
    <property type="component" value="Unassembled WGS sequence"/>
</dbReference>
<proteinExistence type="predicted"/>
<evidence type="ECO:0000259" key="1">
    <source>
        <dbReference type="Pfam" id="PF19263"/>
    </source>
</evidence>
<dbReference type="EMBL" id="FQUV01000016">
    <property type="protein sequence ID" value="SHF83742.1"/>
    <property type="molecule type" value="Genomic_DNA"/>
</dbReference>
<keyword evidence="3" id="KW-1185">Reference proteome</keyword>
<feature type="domain" description="NrS-1 polymerase-like helicase" evidence="1">
    <location>
        <begin position="175"/>
        <end position="284"/>
    </location>
</feature>
<gene>
    <name evidence="2" type="ORF">SAMN05444273_1169</name>
</gene>
<dbReference type="RefSeq" id="WP_073146414.1">
    <property type="nucleotide sequence ID" value="NZ_FQUV01000016.1"/>
</dbReference>
<reference evidence="3" key="1">
    <citation type="submission" date="2016-11" db="EMBL/GenBank/DDBJ databases">
        <authorList>
            <person name="Varghese N."/>
            <person name="Submissions S."/>
        </authorList>
    </citation>
    <scope>NUCLEOTIDE SEQUENCE [LARGE SCALE GENOMIC DNA]</scope>
    <source>
        <strain evidence="3">DSM 100566</strain>
    </source>
</reference>
<dbReference type="OrthoDB" id="8215052at2"/>
<organism evidence="2 3">
    <name type="scientific">Litoreibacter ascidiaceicola</name>
    <dbReference type="NCBI Taxonomy" id="1486859"/>
    <lineage>
        <taxon>Bacteria</taxon>
        <taxon>Pseudomonadati</taxon>
        <taxon>Pseudomonadota</taxon>
        <taxon>Alphaproteobacteria</taxon>
        <taxon>Rhodobacterales</taxon>
        <taxon>Roseobacteraceae</taxon>
        <taxon>Litoreibacter</taxon>
    </lineage>
</organism>
<dbReference type="InterPro" id="IPR045455">
    <property type="entry name" value="NrS-1_pol-like_helicase"/>
</dbReference>